<dbReference type="InterPro" id="IPR050090">
    <property type="entry name" value="Tyrosine_recombinase_XerCD"/>
</dbReference>
<sequence length="342" mass="38852">MSAHDDLFKTDATAWDNDPKTTFEQWLSQQPGRGISRDHIRISSAEVYRAQWGRFVAWIEQKSIKLSEVDSVVVTAFLESLGEGEDSTKNRRPQRDRYRKLIQRVLADLIKNTAEVGFFNPAAQALREEGAKWKEAEGNLPTSFLQPPERTLLANHLVSPITAEKERDQWREARDRAIVGLCVGAGLKVAEIVALTVNCIDLRGDHWITLRDKRSQFSHRTRPFDYAAQALSTWLQYRERMDTEGSLLFPSDVRTIIKNGKPVTSIHPSTIVRITESVIEESGVKALRGDEHRASPQTLRNSYAAELFEQGESPAMVADRMGFAQIVSAERLFASWQMWRNS</sequence>
<dbReference type="AlphaFoldDB" id="A0A7X2BVS1"/>
<dbReference type="CDD" id="cd00397">
    <property type="entry name" value="DNA_BRE_C"/>
    <property type="match status" value="1"/>
</dbReference>
<comment type="similarity">
    <text evidence="1">Belongs to the 'phage' integrase family.</text>
</comment>
<evidence type="ECO:0000256" key="4">
    <source>
        <dbReference type="ARBA" id="ARBA00023172"/>
    </source>
</evidence>
<keyword evidence="4" id="KW-0233">DNA recombination</keyword>
<dbReference type="EMBL" id="WIWF01000117">
    <property type="protein sequence ID" value="MQT76929.1"/>
    <property type="molecule type" value="Genomic_DNA"/>
</dbReference>
<feature type="domain" description="Tyr recombinase" evidence="5">
    <location>
        <begin position="146"/>
        <end position="342"/>
    </location>
</feature>
<dbReference type="GO" id="GO:0003677">
    <property type="term" value="F:DNA binding"/>
    <property type="evidence" value="ECO:0007669"/>
    <property type="project" value="UniProtKB-KW"/>
</dbReference>
<name>A0A7X2BVS1_9PSED</name>
<keyword evidence="3" id="KW-0238">DNA-binding</keyword>
<evidence type="ECO:0000259" key="5">
    <source>
        <dbReference type="PROSITE" id="PS51898"/>
    </source>
</evidence>
<protein>
    <submittedName>
        <fullName evidence="6">Tyrosine-type recombinase/integrase</fullName>
    </submittedName>
</protein>
<dbReference type="InterPro" id="IPR002104">
    <property type="entry name" value="Integrase_catalytic"/>
</dbReference>
<dbReference type="InterPro" id="IPR013762">
    <property type="entry name" value="Integrase-like_cat_sf"/>
</dbReference>
<evidence type="ECO:0000313" key="7">
    <source>
        <dbReference type="Proteomes" id="UP000447574"/>
    </source>
</evidence>
<evidence type="ECO:0000313" key="6">
    <source>
        <dbReference type="EMBL" id="MQT76929.1"/>
    </source>
</evidence>
<reference evidence="6 7" key="1">
    <citation type="submission" date="2019-10" db="EMBL/GenBank/DDBJ databases">
        <title>Evaluation of single-gene subtyping targets for Pseudomonas.</title>
        <authorList>
            <person name="Reichler S.J."/>
            <person name="Orsi R.H."/>
            <person name="Wiedmann M."/>
            <person name="Martin N.H."/>
            <person name="Murphy S.I."/>
        </authorList>
    </citation>
    <scope>NUCLEOTIDE SEQUENCE [LARGE SCALE GENOMIC DNA]</scope>
    <source>
        <strain evidence="6 7">FSL R10-2932</strain>
    </source>
</reference>
<accession>A0A7X2BVS1</accession>
<keyword evidence="2" id="KW-0229">DNA integration</keyword>
<dbReference type="PROSITE" id="PS51898">
    <property type="entry name" value="TYR_RECOMBINASE"/>
    <property type="match status" value="1"/>
</dbReference>
<dbReference type="PANTHER" id="PTHR30349:SF41">
    <property type="entry name" value="INTEGRASE_RECOMBINASE PROTEIN MJ0367-RELATED"/>
    <property type="match status" value="1"/>
</dbReference>
<organism evidence="6 7">
    <name type="scientific">Pseudomonas helleri</name>
    <dbReference type="NCBI Taxonomy" id="1608996"/>
    <lineage>
        <taxon>Bacteria</taxon>
        <taxon>Pseudomonadati</taxon>
        <taxon>Pseudomonadota</taxon>
        <taxon>Gammaproteobacteria</taxon>
        <taxon>Pseudomonadales</taxon>
        <taxon>Pseudomonadaceae</taxon>
        <taxon>Pseudomonas</taxon>
    </lineage>
</organism>
<dbReference type="Proteomes" id="UP000447574">
    <property type="component" value="Unassembled WGS sequence"/>
</dbReference>
<dbReference type="SUPFAM" id="SSF56349">
    <property type="entry name" value="DNA breaking-rejoining enzymes"/>
    <property type="match status" value="1"/>
</dbReference>
<dbReference type="Gene3D" id="1.10.443.10">
    <property type="entry name" value="Intergrase catalytic core"/>
    <property type="match status" value="1"/>
</dbReference>
<evidence type="ECO:0000256" key="1">
    <source>
        <dbReference type="ARBA" id="ARBA00008857"/>
    </source>
</evidence>
<dbReference type="RefSeq" id="WP_153438809.1">
    <property type="nucleotide sequence ID" value="NZ_JBQQFY010000145.1"/>
</dbReference>
<dbReference type="Pfam" id="PF00589">
    <property type="entry name" value="Phage_integrase"/>
    <property type="match status" value="1"/>
</dbReference>
<evidence type="ECO:0000256" key="2">
    <source>
        <dbReference type="ARBA" id="ARBA00022908"/>
    </source>
</evidence>
<dbReference type="GO" id="GO:0015074">
    <property type="term" value="P:DNA integration"/>
    <property type="evidence" value="ECO:0007669"/>
    <property type="project" value="UniProtKB-KW"/>
</dbReference>
<gene>
    <name evidence="6" type="ORF">GHO37_21925</name>
</gene>
<dbReference type="InterPro" id="IPR011010">
    <property type="entry name" value="DNA_brk_join_enz"/>
</dbReference>
<dbReference type="PANTHER" id="PTHR30349">
    <property type="entry name" value="PHAGE INTEGRASE-RELATED"/>
    <property type="match status" value="1"/>
</dbReference>
<dbReference type="GO" id="GO:0006310">
    <property type="term" value="P:DNA recombination"/>
    <property type="evidence" value="ECO:0007669"/>
    <property type="project" value="UniProtKB-KW"/>
</dbReference>
<proteinExistence type="inferred from homology"/>
<evidence type="ECO:0000256" key="3">
    <source>
        <dbReference type="ARBA" id="ARBA00023125"/>
    </source>
</evidence>
<comment type="caution">
    <text evidence="6">The sequence shown here is derived from an EMBL/GenBank/DDBJ whole genome shotgun (WGS) entry which is preliminary data.</text>
</comment>